<dbReference type="Pfam" id="PF08388">
    <property type="entry name" value="GIIM"/>
    <property type="match status" value="1"/>
</dbReference>
<proteinExistence type="inferred from homology"/>
<dbReference type="PATRIC" id="fig|394.7.peg.1236"/>
<geneLocation type="plasmid" evidence="12">
    <name>sym pNGR234b</name>
</geneLocation>
<dbReference type="InterPro" id="IPR000123">
    <property type="entry name" value="Reverse_transcriptase_msDNA"/>
</dbReference>
<comment type="catalytic activity">
    <reaction evidence="9">
        <text>DNA(n) + a 2'-deoxyribonucleoside 5'-triphosphate = DNA(n+1) + diphosphate</text>
        <dbReference type="Rhea" id="RHEA:22508"/>
        <dbReference type="Rhea" id="RHEA-COMP:17339"/>
        <dbReference type="Rhea" id="RHEA-COMP:17340"/>
        <dbReference type="ChEBI" id="CHEBI:33019"/>
        <dbReference type="ChEBI" id="CHEBI:61560"/>
        <dbReference type="ChEBI" id="CHEBI:173112"/>
        <dbReference type="EC" id="2.7.7.49"/>
    </reaction>
</comment>
<keyword evidence="12" id="KW-1185">Reference proteome</keyword>
<organism evidence="11 12">
    <name type="scientific">Sinorhizobium fredii (strain NBRC 101917 / NGR234)</name>
    <dbReference type="NCBI Taxonomy" id="394"/>
    <lineage>
        <taxon>Bacteria</taxon>
        <taxon>Pseudomonadati</taxon>
        <taxon>Pseudomonadota</taxon>
        <taxon>Alphaproteobacteria</taxon>
        <taxon>Hyphomicrobiales</taxon>
        <taxon>Rhizobiaceae</taxon>
        <taxon>Sinorhizobium/Ensifer group</taxon>
        <taxon>Sinorhizobium</taxon>
    </lineage>
</organism>
<sequence length="430" mass="49221">MVVLFGTTGDRMTSTGTTDKPFRIEKRRVYEAYKAVKANHGAAGVDGQTLEIFEKDLAANLYKIWNRMSSGTYFPPPVRAVSIPKKAGGERVLGVPTVSDRIAQMVVKQMIEPDLDSLFLPDSYGYRPGKSALDAVGVTRQRCWKYDWVLEFDIKGLFDNLPHDLLLKAVRKDVKCKWALLYIERWLTAPMEKNGEVIERSRGTPQGGVVSPILSNLFLHYAFDLWMTRTHADLPWCRYADDGLVHCRSEQQAEALKVELSSRLAACGLQMHPTKTKIVYCKDQRRREAYPNVTFDFLGYQFRPRRVANTQRDEFFCGYTPAVSPTALKSMRATIKSLNIPRQTPGTLAEIAKQLNPLLRGWIAYYGRYSRSALSTLADYVNQKLRAWIRRKFKRFQSHKTRASLFLRKLARENPGLFVHWKAFGTNTFT</sequence>
<dbReference type="InterPro" id="IPR030931">
    <property type="entry name" value="Group_II_RT_mat"/>
</dbReference>
<evidence type="ECO:0000256" key="2">
    <source>
        <dbReference type="ARBA" id="ARBA00022679"/>
    </source>
</evidence>
<dbReference type="OrthoDB" id="8278662at2"/>
<dbReference type="PANTHER" id="PTHR34047:SF3">
    <property type="entry name" value="BLR2052 PROTEIN"/>
    <property type="match status" value="1"/>
</dbReference>
<dbReference type="SUPFAM" id="SSF56672">
    <property type="entry name" value="DNA/RNA polymerases"/>
    <property type="match status" value="1"/>
</dbReference>
<dbReference type="NCBIfam" id="TIGR04416">
    <property type="entry name" value="group_II_RT_mat"/>
    <property type="match status" value="1"/>
</dbReference>
<feature type="domain" description="Reverse transcriptase" evidence="10">
    <location>
        <begin position="64"/>
        <end position="302"/>
    </location>
</feature>
<reference evidence="12" key="1">
    <citation type="journal article" date="2004" name="J. Bacteriol.">
        <title>An evolutionary hot spot: the pNGR234b replicon of Rhizobium sp. strain NGR234.</title>
        <authorList>
            <person name="Streit W.R."/>
            <person name="Schmitz R.A."/>
            <person name="Perret X."/>
            <person name="Staehelin C."/>
            <person name="Deakin W.J."/>
            <person name="Raasch C."/>
            <person name="Liesegang H."/>
            <person name="Broughton W.J."/>
        </authorList>
    </citation>
    <scope>NUCLEOTIDE SEQUENCE [LARGE SCALE GENOMIC DNA]</scope>
    <source>
        <strain evidence="12">NBRC 101917 / NGR234</strain>
    </source>
</reference>
<reference evidence="11 12" key="2">
    <citation type="journal article" date="2009" name="Appl. Environ. Microbiol.">
        <title>Rhizobium sp. strain NGR234 possesses a remarkable number of secretion systems.</title>
        <authorList>
            <person name="Schmeisser C."/>
            <person name="Liesegang H."/>
            <person name="Krysciak D."/>
            <person name="Bakkou N."/>
            <person name="Le Quere A."/>
            <person name="Wollherr A."/>
            <person name="Heinemeyer I."/>
            <person name="Morgenstern B."/>
            <person name="Pommerening-Roeser A."/>
            <person name="Flores M."/>
            <person name="Palacios R."/>
            <person name="Brenner S."/>
            <person name="Gottschalk G."/>
            <person name="Schmitz R.A."/>
            <person name="Broughton W.J."/>
            <person name="Perret X."/>
            <person name="Strittmatter A.W."/>
            <person name="Streit W.R."/>
        </authorList>
    </citation>
    <scope>NUCLEOTIDE SEQUENCE [LARGE SCALE GENOMIC DNA]</scope>
    <source>
        <strain evidence="12">NBRC 101917 / NGR234</strain>
    </source>
</reference>
<dbReference type="InterPro" id="IPR000477">
    <property type="entry name" value="RT_dom"/>
</dbReference>
<dbReference type="EC" id="2.7.7.49" evidence="1"/>
<keyword evidence="6 11" id="KW-0695">RNA-directed DNA polymerase</keyword>
<dbReference type="GO" id="GO:0003964">
    <property type="term" value="F:RNA-directed DNA polymerase activity"/>
    <property type="evidence" value="ECO:0007669"/>
    <property type="project" value="UniProtKB-KW"/>
</dbReference>
<name>C3KQ99_SINFN</name>
<keyword evidence="4" id="KW-0479">Metal-binding</keyword>
<keyword evidence="2" id="KW-0808">Transferase</keyword>
<comment type="similarity">
    <text evidence="8">Belongs to the bacterial reverse transcriptase family.</text>
</comment>
<dbReference type="PROSITE" id="PS50878">
    <property type="entry name" value="RT_POL"/>
    <property type="match status" value="1"/>
</dbReference>
<evidence type="ECO:0000313" key="11">
    <source>
        <dbReference type="EMBL" id="ACP22257.1"/>
    </source>
</evidence>
<dbReference type="KEGG" id="rhi:NGR_b07990"/>
<dbReference type="Pfam" id="PF00078">
    <property type="entry name" value="RVT_1"/>
    <property type="match status" value="1"/>
</dbReference>
<evidence type="ECO:0000259" key="10">
    <source>
        <dbReference type="PROSITE" id="PS50878"/>
    </source>
</evidence>
<dbReference type="HOGENOM" id="CLU_013584_2_0_5"/>
<dbReference type="InterPro" id="IPR051083">
    <property type="entry name" value="GrpII_Intron_Splice-Mob/Def"/>
</dbReference>
<evidence type="ECO:0000256" key="1">
    <source>
        <dbReference type="ARBA" id="ARBA00012493"/>
    </source>
</evidence>
<dbReference type="GO" id="GO:0051607">
    <property type="term" value="P:defense response to virus"/>
    <property type="evidence" value="ECO:0007669"/>
    <property type="project" value="UniProtKB-KW"/>
</dbReference>
<evidence type="ECO:0000256" key="4">
    <source>
        <dbReference type="ARBA" id="ARBA00022723"/>
    </source>
</evidence>
<protein>
    <recommendedName>
        <fullName evidence="1">RNA-directed DNA polymerase</fullName>
        <ecNumber evidence="1">2.7.7.49</ecNumber>
    </recommendedName>
</protein>
<dbReference type="Proteomes" id="UP000001054">
    <property type="component" value="Plasmid pNGR234b"/>
</dbReference>
<dbReference type="InterPro" id="IPR013597">
    <property type="entry name" value="Mat_intron_G2"/>
</dbReference>
<gene>
    <name evidence="11" type="ordered locus">NGR_b07990</name>
</gene>
<evidence type="ECO:0000256" key="9">
    <source>
        <dbReference type="ARBA" id="ARBA00048173"/>
    </source>
</evidence>
<dbReference type="GO" id="GO:0046872">
    <property type="term" value="F:metal ion binding"/>
    <property type="evidence" value="ECO:0007669"/>
    <property type="project" value="UniProtKB-KW"/>
</dbReference>
<evidence type="ECO:0000256" key="3">
    <source>
        <dbReference type="ARBA" id="ARBA00022695"/>
    </source>
</evidence>
<dbReference type="PANTHER" id="PTHR34047">
    <property type="entry name" value="NUCLEAR INTRON MATURASE 1, MITOCHONDRIAL-RELATED"/>
    <property type="match status" value="1"/>
</dbReference>
<evidence type="ECO:0000256" key="8">
    <source>
        <dbReference type="ARBA" id="ARBA00034120"/>
    </source>
</evidence>
<keyword evidence="3" id="KW-0548">Nucleotidyltransferase</keyword>
<accession>C3KQ99</accession>
<dbReference type="GO" id="GO:0003723">
    <property type="term" value="F:RNA binding"/>
    <property type="evidence" value="ECO:0007669"/>
    <property type="project" value="InterPro"/>
</dbReference>
<dbReference type="EMBL" id="CP000874">
    <property type="protein sequence ID" value="ACP22257.1"/>
    <property type="molecule type" value="Genomic_DNA"/>
</dbReference>
<dbReference type="AlphaFoldDB" id="C3KQ99"/>
<keyword evidence="7" id="KW-0051">Antiviral defense</keyword>
<evidence type="ECO:0000313" key="12">
    <source>
        <dbReference type="Proteomes" id="UP000001054"/>
    </source>
</evidence>
<keyword evidence="5" id="KW-0460">Magnesium</keyword>
<dbReference type="PRINTS" id="PR00866">
    <property type="entry name" value="RNADNAPOLMS"/>
</dbReference>
<evidence type="ECO:0000256" key="7">
    <source>
        <dbReference type="ARBA" id="ARBA00023118"/>
    </source>
</evidence>
<dbReference type="CDD" id="cd01651">
    <property type="entry name" value="RT_G2_intron"/>
    <property type="match status" value="1"/>
</dbReference>
<keyword evidence="11" id="KW-0614">Plasmid</keyword>
<evidence type="ECO:0000256" key="5">
    <source>
        <dbReference type="ARBA" id="ARBA00022842"/>
    </source>
</evidence>
<dbReference type="InterPro" id="IPR043502">
    <property type="entry name" value="DNA/RNA_pol_sf"/>
</dbReference>
<evidence type="ECO:0000256" key="6">
    <source>
        <dbReference type="ARBA" id="ARBA00022918"/>
    </source>
</evidence>